<evidence type="ECO:0000313" key="19">
    <source>
        <dbReference type="EMBL" id="RNI10673.1"/>
    </source>
</evidence>
<proteinExistence type="inferred from homology"/>
<evidence type="ECO:0000313" key="18">
    <source>
        <dbReference type="EMBL" id="APH38452.1"/>
    </source>
</evidence>
<keyword evidence="10 15" id="KW-0067">ATP-binding</keyword>
<dbReference type="InterPro" id="IPR016188">
    <property type="entry name" value="PurM-like_N"/>
</dbReference>
<dbReference type="NCBIfam" id="TIGR00878">
    <property type="entry name" value="purM"/>
    <property type="match status" value="1"/>
</dbReference>
<evidence type="ECO:0000313" key="21">
    <source>
        <dbReference type="Proteomes" id="UP000186879"/>
    </source>
</evidence>
<evidence type="ECO:0000313" key="23">
    <source>
        <dbReference type="Proteomes" id="UP000267921"/>
    </source>
</evidence>
<dbReference type="GeneID" id="30582574"/>
<protein>
    <recommendedName>
        <fullName evidence="5 15">Phosphoribosylformylglycinamidine cyclo-ligase</fullName>
        <ecNumber evidence="4 15">6.3.3.1</ecNumber>
    </recommendedName>
    <alternativeName>
        <fullName evidence="12 15">AIR synthase</fullName>
    </alternativeName>
    <alternativeName>
        <fullName evidence="13 15">AIRS</fullName>
    </alternativeName>
    <alternativeName>
        <fullName evidence="11 15">Phosphoribosyl-aminoimidazole synthetase</fullName>
    </alternativeName>
</protein>
<dbReference type="EC" id="6.3.3.1" evidence="4 15"/>
<evidence type="ECO:0000256" key="4">
    <source>
        <dbReference type="ARBA" id="ARBA00013047"/>
    </source>
</evidence>
<dbReference type="RefSeq" id="WP_072560834.1">
    <property type="nucleotide sequence ID" value="NZ_CP017921.1"/>
</dbReference>
<dbReference type="Gene3D" id="3.30.1330.10">
    <property type="entry name" value="PurM-like, N-terminal domain"/>
    <property type="match status" value="1"/>
</dbReference>
<evidence type="ECO:0000256" key="1">
    <source>
        <dbReference type="ARBA" id="ARBA00004496"/>
    </source>
</evidence>
<dbReference type="GO" id="GO:0005829">
    <property type="term" value="C:cytosol"/>
    <property type="evidence" value="ECO:0007669"/>
    <property type="project" value="TreeGrafter"/>
</dbReference>
<comment type="catalytic activity">
    <reaction evidence="14 15">
        <text>2-formamido-N(1)-(5-O-phospho-beta-D-ribosyl)acetamidine + ATP = 5-amino-1-(5-phospho-beta-D-ribosyl)imidazole + ADP + phosphate + H(+)</text>
        <dbReference type="Rhea" id="RHEA:23032"/>
        <dbReference type="ChEBI" id="CHEBI:15378"/>
        <dbReference type="ChEBI" id="CHEBI:30616"/>
        <dbReference type="ChEBI" id="CHEBI:43474"/>
        <dbReference type="ChEBI" id="CHEBI:137981"/>
        <dbReference type="ChEBI" id="CHEBI:147287"/>
        <dbReference type="ChEBI" id="CHEBI:456216"/>
        <dbReference type="EC" id="6.3.3.1"/>
    </reaction>
</comment>
<feature type="domain" description="PurM-like N-terminal" evidence="16">
    <location>
        <begin position="45"/>
        <end position="158"/>
    </location>
</feature>
<evidence type="ECO:0000256" key="15">
    <source>
        <dbReference type="HAMAP-Rule" id="MF_00741"/>
    </source>
</evidence>
<dbReference type="InterPro" id="IPR004733">
    <property type="entry name" value="PurM_cligase"/>
</dbReference>
<dbReference type="InterPro" id="IPR036676">
    <property type="entry name" value="PurM-like_C_sf"/>
</dbReference>
<keyword evidence="21" id="KW-1185">Reference proteome</keyword>
<evidence type="ECO:0000313" key="22">
    <source>
        <dbReference type="Proteomes" id="UP000198669"/>
    </source>
</evidence>
<dbReference type="UniPathway" id="UPA00074">
    <property type="reaction ID" value="UER00129"/>
</dbReference>
<evidence type="ECO:0000259" key="16">
    <source>
        <dbReference type="Pfam" id="PF00586"/>
    </source>
</evidence>
<dbReference type="Proteomes" id="UP000267921">
    <property type="component" value="Unassembled WGS sequence"/>
</dbReference>
<dbReference type="SUPFAM" id="SSF56042">
    <property type="entry name" value="PurM C-terminal domain-like"/>
    <property type="match status" value="1"/>
</dbReference>
<dbReference type="STRING" id="2177.BHR79_02410"/>
<dbReference type="Proteomes" id="UP000198669">
    <property type="component" value="Unassembled WGS sequence"/>
</dbReference>
<gene>
    <name evidence="15" type="primary">purM</name>
    <name evidence="18" type="ORF">BHR79_02410</name>
    <name evidence="19" type="ORF">EFE40_00375</name>
    <name evidence="20" type="ORF">SAMN04515625_0308</name>
</gene>
<dbReference type="Proteomes" id="UP000186879">
    <property type="component" value="Chromosome"/>
</dbReference>
<dbReference type="OrthoDB" id="6605at2157"/>
<dbReference type="GO" id="GO:0004641">
    <property type="term" value="F:phosphoribosylformylglycinamidine cyclo-ligase activity"/>
    <property type="evidence" value="ECO:0007669"/>
    <property type="project" value="UniProtKB-UniRule"/>
</dbReference>
<keyword evidence="7 15" id="KW-0436">Ligase</keyword>
<dbReference type="GO" id="GO:0004637">
    <property type="term" value="F:phosphoribosylamine-glycine ligase activity"/>
    <property type="evidence" value="ECO:0007669"/>
    <property type="project" value="TreeGrafter"/>
</dbReference>
<comment type="subcellular location">
    <subcellularLocation>
        <location evidence="1 15">Cytoplasm</location>
    </subcellularLocation>
</comment>
<accession>A0A1L3Q0Q5</accession>
<dbReference type="GO" id="GO:0005524">
    <property type="term" value="F:ATP binding"/>
    <property type="evidence" value="ECO:0007669"/>
    <property type="project" value="UniProtKB-KW"/>
</dbReference>
<comment type="pathway">
    <text evidence="2 15">Purine metabolism; IMP biosynthesis via de novo pathway; 5-amino-1-(5-phospho-D-ribosyl)imidazole from N(2)-formyl-N(1)-(5-phospho-D-ribosyl)glycinamide: step 2/2.</text>
</comment>
<dbReference type="Pfam" id="PF00586">
    <property type="entry name" value="AIRS"/>
    <property type="match status" value="1"/>
</dbReference>
<dbReference type="InterPro" id="IPR010918">
    <property type="entry name" value="PurM-like_C_dom"/>
</dbReference>
<evidence type="ECO:0000256" key="3">
    <source>
        <dbReference type="ARBA" id="ARBA00010280"/>
    </source>
</evidence>
<dbReference type="EMBL" id="RJJG01000001">
    <property type="protein sequence ID" value="RNI10673.1"/>
    <property type="molecule type" value="Genomic_DNA"/>
</dbReference>
<dbReference type="SUPFAM" id="SSF55326">
    <property type="entry name" value="PurM N-terminal domain-like"/>
    <property type="match status" value="1"/>
</dbReference>
<keyword evidence="6 15" id="KW-0963">Cytoplasm</keyword>
<dbReference type="HAMAP" id="MF_00741">
    <property type="entry name" value="AIRS"/>
    <property type="match status" value="1"/>
</dbReference>
<dbReference type="Pfam" id="PF02769">
    <property type="entry name" value="AIRS_C"/>
    <property type="match status" value="1"/>
</dbReference>
<dbReference type="Gene3D" id="3.90.650.10">
    <property type="entry name" value="PurM-like C-terminal domain"/>
    <property type="match status" value="1"/>
</dbReference>
<reference evidence="19 23" key="3">
    <citation type="submission" date="2018-10" db="EMBL/GenBank/DDBJ databases">
        <title>Cultivation of a novel Methanohalophilus strain from Kebrit Deep of the Red Sea and a genomic comparison of members of the genus Methanohalophilus.</title>
        <authorList>
            <person name="Guan Y."/>
            <person name="Ngugi D.K."/>
            <person name="Stingl U."/>
        </authorList>
    </citation>
    <scope>NUCLEOTIDE SEQUENCE [LARGE SCALE GENOMIC DNA]</scope>
    <source>
        <strain evidence="19 23">DSM 3094</strain>
    </source>
</reference>
<evidence type="ECO:0000313" key="20">
    <source>
        <dbReference type="EMBL" id="SDW08540.1"/>
    </source>
</evidence>
<evidence type="ECO:0000256" key="2">
    <source>
        <dbReference type="ARBA" id="ARBA00004686"/>
    </source>
</evidence>
<evidence type="ECO:0000259" key="17">
    <source>
        <dbReference type="Pfam" id="PF02769"/>
    </source>
</evidence>
<dbReference type="KEGG" id="mhaz:BHR79_02410"/>
<organism evidence="18 21">
    <name type="scientific">Methanohalophilus halophilus</name>
    <dbReference type="NCBI Taxonomy" id="2177"/>
    <lineage>
        <taxon>Archaea</taxon>
        <taxon>Methanobacteriati</taxon>
        <taxon>Methanobacteriota</taxon>
        <taxon>Stenosarchaea group</taxon>
        <taxon>Methanomicrobia</taxon>
        <taxon>Methanosarcinales</taxon>
        <taxon>Methanosarcinaceae</taxon>
        <taxon>Methanohalophilus</taxon>
    </lineage>
</organism>
<evidence type="ECO:0000256" key="9">
    <source>
        <dbReference type="ARBA" id="ARBA00022755"/>
    </source>
</evidence>
<keyword evidence="8 15" id="KW-0547">Nucleotide-binding</keyword>
<evidence type="ECO:0000256" key="8">
    <source>
        <dbReference type="ARBA" id="ARBA00022741"/>
    </source>
</evidence>
<evidence type="ECO:0000256" key="11">
    <source>
        <dbReference type="ARBA" id="ARBA00031908"/>
    </source>
</evidence>
<dbReference type="EMBL" id="FNMU01000001">
    <property type="protein sequence ID" value="SDW08540.1"/>
    <property type="molecule type" value="Genomic_DNA"/>
</dbReference>
<evidence type="ECO:0000256" key="12">
    <source>
        <dbReference type="ARBA" id="ARBA00032931"/>
    </source>
</evidence>
<dbReference type="PANTHER" id="PTHR10520">
    <property type="entry name" value="TRIFUNCTIONAL PURINE BIOSYNTHETIC PROTEIN ADENOSINE-3-RELATED"/>
    <property type="match status" value="1"/>
</dbReference>
<evidence type="ECO:0000256" key="10">
    <source>
        <dbReference type="ARBA" id="ARBA00022840"/>
    </source>
</evidence>
<reference evidence="20 22" key="2">
    <citation type="submission" date="2016-10" db="EMBL/GenBank/DDBJ databases">
        <authorList>
            <person name="de Groot N.N."/>
        </authorList>
    </citation>
    <scope>NUCLEOTIDE SEQUENCE [LARGE SCALE GENOMIC DNA]</scope>
    <source>
        <strain evidence="20 22">Z-7982</strain>
    </source>
</reference>
<name>A0A1L3Q0Q5_9EURY</name>
<keyword evidence="9 15" id="KW-0658">Purine biosynthesis</keyword>
<dbReference type="GO" id="GO:0006189">
    <property type="term" value="P:'de novo' IMP biosynthetic process"/>
    <property type="evidence" value="ECO:0007669"/>
    <property type="project" value="UniProtKB-UniRule"/>
</dbReference>
<dbReference type="AlphaFoldDB" id="A0A1L3Q0Q5"/>
<reference evidence="18 21" key="1">
    <citation type="submission" date="2016-10" db="EMBL/GenBank/DDBJ databases">
        <title>Methanohalophilus halophilus.</title>
        <authorList>
            <person name="L'haridon S."/>
        </authorList>
    </citation>
    <scope>NUCLEOTIDE SEQUENCE [LARGE SCALE GENOMIC DNA]</scope>
    <source>
        <strain evidence="18 21">Z-7982</strain>
    </source>
</reference>
<evidence type="ECO:0000256" key="7">
    <source>
        <dbReference type="ARBA" id="ARBA00022598"/>
    </source>
</evidence>
<dbReference type="GO" id="GO:0046084">
    <property type="term" value="P:adenine biosynthetic process"/>
    <property type="evidence" value="ECO:0007669"/>
    <property type="project" value="TreeGrafter"/>
</dbReference>
<evidence type="ECO:0000256" key="13">
    <source>
        <dbReference type="ARBA" id="ARBA00033093"/>
    </source>
</evidence>
<dbReference type="CDD" id="cd02196">
    <property type="entry name" value="PurM"/>
    <property type="match status" value="1"/>
</dbReference>
<feature type="domain" description="PurM-like C-terminal" evidence="17">
    <location>
        <begin position="171"/>
        <end position="324"/>
    </location>
</feature>
<evidence type="ECO:0000256" key="6">
    <source>
        <dbReference type="ARBA" id="ARBA00022490"/>
    </source>
</evidence>
<evidence type="ECO:0000256" key="14">
    <source>
        <dbReference type="ARBA" id="ARBA00049057"/>
    </source>
</evidence>
<evidence type="ECO:0000256" key="5">
    <source>
        <dbReference type="ARBA" id="ARBA00020367"/>
    </source>
</evidence>
<dbReference type="InterPro" id="IPR036921">
    <property type="entry name" value="PurM-like_N_sf"/>
</dbReference>
<comment type="similarity">
    <text evidence="3 15">Belongs to the AIR synthase family.</text>
</comment>
<dbReference type="PANTHER" id="PTHR10520:SF12">
    <property type="entry name" value="TRIFUNCTIONAL PURINE BIOSYNTHETIC PROTEIN ADENOSINE-3"/>
    <property type="match status" value="1"/>
</dbReference>
<sequence length="332" mass="36187">MDKKLTYADSGVDIHQEESTIGNLTGGMTYSREGLGAPMTSIGHYAGLMDFGDFALAMATDGVGSKVLIANEMKKWDTVGIDCIAMNVNDLIAIGAEPVSFVDYLAIEKHSDEFARQIGKGLAKGAEISRMSILGGETATLPEIIKGFDLAGTCLGKVDKDAIITGEEVAEGDVLVGVPSSGVHSNGYTLVRKIIENSKYSYHDPLPYDSSRTIGEELLTPTRIYMEVLDAIRKCEVHGLAHITGSGLLKLRRVSELGFDFTDPIEPPEIFRFLQKQGNVEELEMYRTFNMGMGFLLIVPPHEAKKVAEIVDGKIVGRITEKDIRVKDIIIE</sequence>
<dbReference type="FunFam" id="3.30.1330.10:FF:000020">
    <property type="entry name" value="Phosphoribosylformylglycinamidine cyclo-ligase"/>
    <property type="match status" value="1"/>
</dbReference>
<dbReference type="FunFam" id="3.90.650.10:FF:000011">
    <property type="entry name" value="Phosphoribosylformylglycinamidine cyclo-ligase"/>
    <property type="match status" value="1"/>
</dbReference>
<dbReference type="EMBL" id="CP017921">
    <property type="protein sequence ID" value="APH38452.1"/>
    <property type="molecule type" value="Genomic_DNA"/>
</dbReference>